<evidence type="ECO:0000259" key="1">
    <source>
        <dbReference type="Pfam" id="PF10354"/>
    </source>
</evidence>
<proteinExistence type="predicted"/>
<organism evidence="2 3">
    <name type="scientific">Castilleja foliolosa</name>
    <dbReference type="NCBI Taxonomy" id="1961234"/>
    <lineage>
        <taxon>Eukaryota</taxon>
        <taxon>Viridiplantae</taxon>
        <taxon>Streptophyta</taxon>
        <taxon>Embryophyta</taxon>
        <taxon>Tracheophyta</taxon>
        <taxon>Spermatophyta</taxon>
        <taxon>Magnoliopsida</taxon>
        <taxon>eudicotyledons</taxon>
        <taxon>Gunneridae</taxon>
        <taxon>Pentapetalae</taxon>
        <taxon>asterids</taxon>
        <taxon>lamiids</taxon>
        <taxon>Lamiales</taxon>
        <taxon>Orobanchaceae</taxon>
        <taxon>Pedicularideae</taxon>
        <taxon>Castillejinae</taxon>
        <taxon>Castilleja</taxon>
    </lineage>
</organism>
<dbReference type="InterPro" id="IPR019446">
    <property type="entry name" value="BMT5-like"/>
</dbReference>
<reference evidence="3" key="1">
    <citation type="journal article" date="2024" name="IScience">
        <title>Strigolactones Initiate the Formation of Haustorium-like Structures in Castilleja.</title>
        <authorList>
            <person name="Buerger M."/>
            <person name="Peterson D."/>
            <person name="Chory J."/>
        </authorList>
    </citation>
    <scope>NUCLEOTIDE SEQUENCE [LARGE SCALE GENOMIC DNA]</scope>
</reference>
<dbReference type="Proteomes" id="UP001632038">
    <property type="component" value="Unassembled WGS sequence"/>
</dbReference>
<name>A0ABD3C262_9LAMI</name>
<protein>
    <recommendedName>
        <fullName evidence="1">25S rRNA (uridine-N(3))-methyltransferase BMT5-like domain-containing protein</fullName>
    </recommendedName>
</protein>
<dbReference type="Pfam" id="PF10354">
    <property type="entry name" value="BMT5-like"/>
    <property type="match status" value="1"/>
</dbReference>
<dbReference type="FunFam" id="3.40.50.150:FF:000440">
    <property type="entry name" value="Os09g0479300 protein"/>
    <property type="match status" value="1"/>
</dbReference>
<dbReference type="InterPro" id="IPR029063">
    <property type="entry name" value="SAM-dependent_MTases_sf"/>
</dbReference>
<dbReference type="SUPFAM" id="SSF53335">
    <property type="entry name" value="S-adenosyl-L-methionine-dependent methyltransferases"/>
    <property type="match status" value="1"/>
</dbReference>
<keyword evidence="3" id="KW-1185">Reference proteome</keyword>
<accession>A0ABD3C262</accession>
<sequence length="310" mass="35358">MAEIWGRQERRITHYSSAQSILLVGEGDFSFSCSLAMAFGLATNIVATSFDTYEILMVKYKGAYANLAVLEIMGATVLHGVDATQMKNFPDLRLRKFDRIIYNFPHAGFYGKEANPELIRMHRNLVFGFLMNASTMLRSGGEIHINHKTKAPFNSWRIEDLASECSLLCIGKDNFRIEDYPGYQNKRGSGSRSDEPFPLGECRTFKFKLNPLFDGNSSNGLTFRPNCSNECRWIFGRYLDHVEETFGRSSYDDARRSVHEALRVGYETYMGSGQGRGLSGYISILEELKCLSSLRCEKLRQRLLDLDRMY</sequence>
<evidence type="ECO:0000313" key="3">
    <source>
        <dbReference type="Proteomes" id="UP001632038"/>
    </source>
</evidence>
<evidence type="ECO:0000313" key="2">
    <source>
        <dbReference type="EMBL" id="KAL3623863.1"/>
    </source>
</evidence>
<dbReference type="EMBL" id="JAVIJP010000054">
    <property type="protein sequence ID" value="KAL3623863.1"/>
    <property type="molecule type" value="Genomic_DNA"/>
</dbReference>
<gene>
    <name evidence="2" type="ORF">CASFOL_032679</name>
</gene>
<dbReference type="AlphaFoldDB" id="A0ABD3C262"/>
<dbReference type="PANTHER" id="PTHR11538">
    <property type="entry name" value="PHENYLALANYL-TRNA SYNTHETASE"/>
    <property type="match status" value="1"/>
</dbReference>
<feature type="domain" description="25S rRNA (uridine-N(3))-methyltransferase BMT5-like" evidence="1">
    <location>
        <begin position="22"/>
        <end position="187"/>
    </location>
</feature>
<comment type="caution">
    <text evidence="2">The sequence shown here is derived from an EMBL/GenBank/DDBJ whole genome shotgun (WGS) entry which is preliminary data.</text>
</comment>
<dbReference type="PANTHER" id="PTHR11538:SF26">
    <property type="entry name" value="FERREDOXIN-FOLD ANTICODON-BINDING DOMAIN-CONTAINING PROTEIN 1"/>
    <property type="match status" value="1"/>
</dbReference>